<dbReference type="PANTHER" id="PTHR36174:SF1">
    <property type="entry name" value="LIPID II:GLYCINE GLYCYLTRANSFERASE"/>
    <property type="match status" value="1"/>
</dbReference>
<dbReference type="Gene3D" id="3.40.630.30">
    <property type="match status" value="1"/>
</dbReference>
<accession>A0ABM5XXQ2</accession>
<proteinExistence type="predicted"/>
<gene>
    <name evidence="2" type="ORF">AL538_10600</name>
</gene>
<dbReference type="InterPro" id="IPR050644">
    <property type="entry name" value="PG_Glycine_Bridge_Synth"/>
</dbReference>
<protein>
    <submittedName>
        <fullName evidence="2">GNAT family N-acetyltransferase</fullName>
    </submittedName>
</protein>
<reference evidence="2" key="1">
    <citation type="submission" date="2018-01" db="EMBL/GenBank/DDBJ databases">
        <title>FDA dAtabase for Regulatory Grade micrObial Sequences (FDA-ARGOS): Supporting development and validation of Infectious Disease Dx tests.</title>
        <authorList>
            <person name="Hoffmann M."/>
            <person name="Allard M."/>
            <person name="Evans P."/>
            <person name="Brown E."/>
            <person name="Tallon L."/>
            <person name="Sadzewicz L."/>
            <person name="Sengamalay N."/>
            <person name="Ott S."/>
            <person name="Godinez A."/>
            <person name="Nagaraj S."/>
            <person name="Vyas G."/>
            <person name="Aluvathingal J."/>
            <person name="Nadendla S."/>
            <person name="Geyer C."/>
            <person name="Sichtig H."/>
        </authorList>
    </citation>
    <scope>NUCLEOTIDE SEQUENCE</scope>
    <source>
        <strain evidence="2">FDAARGOS_107</strain>
    </source>
</reference>
<keyword evidence="3" id="KW-1185">Reference proteome</keyword>
<dbReference type="SUPFAM" id="SSF55729">
    <property type="entry name" value="Acyl-CoA N-acyltransferases (Nat)"/>
    <property type="match status" value="1"/>
</dbReference>
<organism evidence="2 3">
    <name type="scientific">Vibrio harveyi</name>
    <name type="common">Beneckea harveyi</name>
    <dbReference type="NCBI Taxonomy" id="669"/>
    <lineage>
        <taxon>Bacteria</taxon>
        <taxon>Pseudomonadati</taxon>
        <taxon>Pseudomonadota</taxon>
        <taxon>Gammaproteobacteria</taxon>
        <taxon>Vibrionales</taxon>
        <taxon>Vibrionaceae</taxon>
        <taxon>Vibrio</taxon>
    </lineage>
</organism>
<dbReference type="EMBL" id="CP014038">
    <property type="protein sequence ID" value="AMF98119.1"/>
    <property type="molecule type" value="Genomic_DNA"/>
</dbReference>
<dbReference type="InterPro" id="IPR038740">
    <property type="entry name" value="BioF2-like_GNAT_dom"/>
</dbReference>
<evidence type="ECO:0000259" key="1">
    <source>
        <dbReference type="Pfam" id="PF13480"/>
    </source>
</evidence>
<feature type="domain" description="BioF2-like acetyltransferase" evidence="1">
    <location>
        <begin position="170"/>
        <end position="279"/>
    </location>
</feature>
<dbReference type="Proteomes" id="UP000067422">
    <property type="component" value="Chromosome 1"/>
</dbReference>
<evidence type="ECO:0000313" key="3">
    <source>
        <dbReference type="Proteomes" id="UP000067422"/>
    </source>
</evidence>
<name>A0ABM5XXQ2_VIBHA</name>
<dbReference type="PANTHER" id="PTHR36174">
    <property type="entry name" value="LIPID II:GLYCINE GLYCYLTRANSFERASE"/>
    <property type="match status" value="1"/>
</dbReference>
<dbReference type="InterPro" id="IPR016181">
    <property type="entry name" value="Acyl_CoA_acyltransferase"/>
</dbReference>
<sequence>MRVTRYSDEFKSDWDLYLSKCRNKHFMFNRDYMEYHKDRFNDHSLMIFDDKNRIISLLPANESGTTIFTHQGLTFGGFLSCGLMTTEKMLEVFSVVLEYYKSQGMDKLIYKKMPYIYSDNACEEDLYALFRINAELYRRDVSSTIFMSNRLPYHRSRSFKKAIKNGVTIKEVDSFDAYWKLLNDVLSKQHGVNPVHTLDEITHLGSIFKDNIKCYLAYHEDEVLAGSVVFENENIVHCQYLASNDLGRKLGALDLVIHHLITEVYPEKSYFDFGNSNEDNGKYLNTGLIFQKEAFGARAVVHDFYEINING</sequence>
<evidence type="ECO:0000313" key="2">
    <source>
        <dbReference type="EMBL" id="AMF98119.1"/>
    </source>
</evidence>
<dbReference type="Pfam" id="PF13480">
    <property type="entry name" value="Acetyltransf_6"/>
    <property type="match status" value="1"/>
</dbReference>